<keyword evidence="3" id="KW-1185">Reference proteome</keyword>
<gene>
    <name evidence="2" type="ORF">ACFFX0_25715</name>
</gene>
<evidence type="ECO:0000256" key="1">
    <source>
        <dbReference type="SAM" id="MobiDB-lite"/>
    </source>
</evidence>
<dbReference type="EMBL" id="JBHMFI010000002">
    <property type="protein sequence ID" value="MFB9074403.1"/>
    <property type="molecule type" value="Genomic_DNA"/>
</dbReference>
<proteinExistence type="predicted"/>
<sequence>MDQQRGQAHGRRRAARAALQLHRCLQKGPRAARARPYAGDSHGR</sequence>
<evidence type="ECO:0000313" key="3">
    <source>
        <dbReference type="Proteomes" id="UP001589575"/>
    </source>
</evidence>
<comment type="caution">
    <text evidence="2">The sequence shown here is derived from an EMBL/GenBank/DDBJ whole genome shotgun (WGS) entry which is preliminary data.</text>
</comment>
<organism evidence="2 3">
    <name type="scientific">Citricoccus parietis</name>
    <dbReference type="NCBI Taxonomy" id="592307"/>
    <lineage>
        <taxon>Bacteria</taxon>
        <taxon>Bacillati</taxon>
        <taxon>Actinomycetota</taxon>
        <taxon>Actinomycetes</taxon>
        <taxon>Micrococcales</taxon>
        <taxon>Micrococcaceae</taxon>
        <taxon>Citricoccus</taxon>
    </lineage>
</organism>
<reference evidence="2 3" key="1">
    <citation type="submission" date="2024-09" db="EMBL/GenBank/DDBJ databases">
        <authorList>
            <person name="Sun Q."/>
            <person name="Mori K."/>
        </authorList>
    </citation>
    <scope>NUCLEOTIDE SEQUENCE [LARGE SCALE GENOMIC DNA]</scope>
    <source>
        <strain evidence="2 3">CCM 7609</strain>
    </source>
</reference>
<feature type="region of interest" description="Disordered" evidence="1">
    <location>
        <begin position="22"/>
        <end position="44"/>
    </location>
</feature>
<dbReference type="Proteomes" id="UP001589575">
    <property type="component" value="Unassembled WGS sequence"/>
</dbReference>
<name>A0ABV5G630_9MICC</name>
<accession>A0ABV5G630</accession>
<evidence type="ECO:0000313" key="2">
    <source>
        <dbReference type="EMBL" id="MFB9074403.1"/>
    </source>
</evidence>
<protein>
    <submittedName>
        <fullName evidence="2">Uncharacterized protein</fullName>
    </submittedName>
</protein>